<protein>
    <submittedName>
        <fullName evidence="2">Uncharacterized protein</fullName>
    </submittedName>
</protein>
<gene>
    <name evidence="2" type="ORF">mMyoMyo1_008137</name>
</gene>
<organism evidence="2 3">
    <name type="scientific">Myotis myotis</name>
    <name type="common">Greater mouse-eared bat</name>
    <name type="synonym">Vespertilio myotis</name>
    <dbReference type="NCBI Taxonomy" id="51298"/>
    <lineage>
        <taxon>Eukaryota</taxon>
        <taxon>Metazoa</taxon>
        <taxon>Chordata</taxon>
        <taxon>Craniata</taxon>
        <taxon>Vertebrata</taxon>
        <taxon>Euteleostomi</taxon>
        <taxon>Mammalia</taxon>
        <taxon>Eutheria</taxon>
        <taxon>Laurasiatheria</taxon>
        <taxon>Chiroptera</taxon>
        <taxon>Yangochiroptera</taxon>
        <taxon>Vespertilionidae</taxon>
        <taxon>Myotis</taxon>
    </lineage>
</organism>
<sequence>MTRMTRTRTSQPLAQAGLAPQQGPLTLIRGVAGLQTTGGPSPRLASPPSEDPCPGQLYPPEGTPTPMGAWPACKSPTAPCPPAGTPHPIGGMAGLQTAQSSSPSLALFPSRDPHPNGGVAGLKTTHGPSPRLALPPTNMDPPPGYGAPIMVGQPVPTHTPGLYSFIIEG</sequence>
<proteinExistence type="predicted"/>
<feature type="compositionally biased region" description="Low complexity" evidence="1">
    <location>
        <begin position="11"/>
        <end position="25"/>
    </location>
</feature>
<name>A0A7J8AMK8_MYOMY</name>
<evidence type="ECO:0000313" key="3">
    <source>
        <dbReference type="Proteomes" id="UP000527355"/>
    </source>
</evidence>
<keyword evidence="3" id="KW-1185">Reference proteome</keyword>
<comment type="caution">
    <text evidence="2">The sequence shown here is derived from an EMBL/GenBank/DDBJ whole genome shotgun (WGS) entry which is preliminary data.</text>
</comment>
<dbReference type="AlphaFoldDB" id="A0A7J8AMK8"/>
<evidence type="ECO:0000256" key="1">
    <source>
        <dbReference type="SAM" id="MobiDB-lite"/>
    </source>
</evidence>
<dbReference type="Proteomes" id="UP000527355">
    <property type="component" value="Unassembled WGS sequence"/>
</dbReference>
<feature type="region of interest" description="Disordered" evidence="1">
    <location>
        <begin position="1"/>
        <end position="105"/>
    </location>
</feature>
<evidence type="ECO:0000313" key="2">
    <source>
        <dbReference type="EMBL" id="KAF6387674.1"/>
    </source>
</evidence>
<reference evidence="2 3" key="1">
    <citation type="journal article" date="2020" name="Nature">
        <title>Six reference-quality genomes reveal evolution of bat adaptations.</title>
        <authorList>
            <person name="Jebb D."/>
            <person name="Huang Z."/>
            <person name="Pippel M."/>
            <person name="Hughes G.M."/>
            <person name="Lavrichenko K."/>
            <person name="Devanna P."/>
            <person name="Winkler S."/>
            <person name="Jermiin L.S."/>
            <person name="Skirmuntt E.C."/>
            <person name="Katzourakis A."/>
            <person name="Burkitt-Gray L."/>
            <person name="Ray D.A."/>
            <person name="Sullivan K.A.M."/>
            <person name="Roscito J.G."/>
            <person name="Kirilenko B.M."/>
            <person name="Davalos L.M."/>
            <person name="Corthals A.P."/>
            <person name="Power M.L."/>
            <person name="Jones G."/>
            <person name="Ransome R.D."/>
            <person name="Dechmann D.K.N."/>
            <person name="Locatelli A.G."/>
            <person name="Puechmaille S.J."/>
            <person name="Fedrigo O."/>
            <person name="Jarvis E.D."/>
            <person name="Hiller M."/>
            <person name="Vernes S.C."/>
            <person name="Myers E.W."/>
            <person name="Teeling E.C."/>
        </authorList>
    </citation>
    <scope>NUCLEOTIDE SEQUENCE [LARGE SCALE GENOMIC DNA]</scope>
    <source>
        <strain evidence="2">MMyoMyo1</strain>
        <tissue evidence="2">Flight muscle</tissue>
    </source>
</reference>
<dbReference type="EMBL" id="JABWUV010000001">
    <property type="protein sequence ID" value="KAF6387674.1"/>
    <property type="molecule type" value="Genomic_DNA"/>
</dbReference>
<accession>A0A7J8AMK8</accession>